<feature type="compositionally biased region" description="Basic residues" evidence="1">
    <location>
        <begin position="39"/>
        <end position="50"/>
    </location>
</feature>
<proteinExistence type="predicted"/>
<accession>A0A5B7FHC1</accession>
<evidence type="ECO:0000313" key="2">
    <source>
        <dbReference type="EMBL" id="MPC44796.1"/>
    </source>
</evidence>
<dbReference type="Proteomes" id="UP000324222">
    <property type="component" value="Unassembled WGS sequence"/>
</dbReference>
<reference evidence="2 3" key="1">
    <citation type="submission" date="2019-05" db="EMBL/GenBank/DDBJ databases">
        <title>Another draft genome of Portunus trituberculatus and its Hox gene families provides insights of decapod evolution.</title>
        <authorList>
            <person name="Jeong J.-H."/>
            <person name="Song I."/>
            <person name="Kim S."/>
            <person name="Choi T."/>
            <person name="Kim D."/>
            <person name="Ryu S."/>
            <person name="Kim W."/>
        </authorList>
    </citation>
    <scope>NUCLEOTIDE SEQUENCE [LARGE SCALE GENOMIC DNA]</scope>
    <source>
        <tissue evidence="2">Muscle</tissue>
    </source>
</reference>
<feature type="region of interest" description="Disordered" evidence="1">
    <location>
        <begin position="18"/>
        <end position="59"/>
    </location>
</feature>
<evidence type="ECO:0000313" key="3">
    <source>
        <dbReference type="Proteomes" id="UP000324222"/>
    </source>
</evidence>
<dbReference type="AlphaFoldDB" id="A0A5B7FHC1"/>
<gene>
    <name evidence="2" type="ORF">E2C01_038476</name>
</gene>
<keyword evidence="3" id="KW-1185">Reference proteome</keyword>
<protein>
    <submittedName>
        <fullName evidence="2">Uncharacterized protein</fullName>
    </submittedName>
</protein>
<comment type="caution">
    <text evidence="2">The sequence shown here is derived from an EMBL/GenBank/DDBJ whole genome shotgun (WGS) entry which is preliminary data.</text>
</comment>
<evidence type="ECO:0000256" key="1">
    <source>
        <dbReference type="SAM" id="MobiDB-lite"/>
    </source>
</evidence>
<dbReference type="EMBL" id="VSRR010006441">
    <property type="protein sequence ID" value="MPC44796.1"/>
    <property type="molecule type" value="Genomic_DNA"/>
</dbReference>
<sequence>MWDNSEECHYLAGTCQQTISSGESGRPKKKTAAAQYYKHQYHQQQSRKRRRESEEISIT</sequence>
<organism evidence="2 3">
    <name type="scientific">Portunus trituberculatus</name>
    <name type="common">Swimming crab</name>
    <name type="synonym">Neptunus trituberculatus</name>
    <dbReference type="NCBI Taxonomy" id="210409"/>
    <lineage>
        <taxon>Eukaryota</taxon>
        <taxon>Metazoa</taxon>
        <taxon>Ecdysozoa</taxon>
        <taxon>Arthropoda</taxon>
        <taxon>Crustacea</taxon>
        <taxon>Multicrustacea</taxon>
        <taxon>Malacostraca</taxon>
        <taxon>Eumalacostraca</taxon>
        <taxon>Eucarida</taxon>
        <taxon>Decapoda</taxon>
        <taxon>Pleocyemata</taxon>
        <taxon>Brachyura</taxon>
        <taxon>Eubrachyura</taxon>
        <taxon>Portunoidea</taxon>
        <taxon>Portunidae</taxon>
        <taxon>Portuninae</taxon>
        <taxon>Portunus</taxon>
    </lineage>
</organism>
<name>A0A5B7FHC1_PORTR</name>